<reference evidence="1 2" key="1">
    <citation type="journal article" date="2021" name="BMC Biol.">
        <title>Horizontally acquired antibacterial genes associated with adaptive radiation of ladybird beetles.</title>
        <authorList>
            <person name="Li H.S."/>
            <person name="Tang X.F."/>
            <person name="Huang Y.H."/>
            <person name="Xu Z.Y."/>
            <person name="Chen M.L."/>
            <person name="Du X.Y."/>
            <person name="Qiu B.Y."/>
            <person name="Chen P.T."/>
            <person name="Zhang W."/>
            <person name="Slipinski A."/>
            <person name="Escalona H.E."/>
            <person name="Waterhouse R.M."/>
            <person name="Zwick A."/>
            <person name="Pang H."/>
        </authorList>
    </citation>
    <scope>NUCLEOTIDE SEQUENCE [LARGE SCALE GENOMIC DNA]</scope>
    <source>
        <strain evidence="1">SYSU2018</strain>
    </source>
</reference>
<accession>A0ABD2NTN4</accession>
<protein>
    <submittedName>
        <fullName evidence="1">Uncharacterized protein</fullName>
    </submittedName>
</protein>
<evidence type="ECO:0000313" key="1">
    <source>
        <dbReference type="EMBL" id="KAL3281889.1"/>
    </source>
</evidence>
<evidence type="ECO:0000313" key="2">
    <source>
        <dbReference type="Proteomes" id="UP001516400"/>
    </source>
</evidence>
<name>A0ABD2NTN4_9CUCU</name>
<comment type="caution">
    <text evidence="1">The sequence shown here is derived from an EMBL/GenBank/DDBJ whole genome shotgun (WGS) entry which is preliminary data.</text>
</comment>
<sequence length="139" mass="16758">MKQTGVIELHCLVSIYCISITSKNVRYQVISTTKRKLTKFSKGLDIRCVIEQNYIYYNNEQINDKNNIECFNPWSILDIKSWYVLANLCSRYFSLSENWYKWHIKYLPWKKLNLFIIFKCHSQIHSTSKEIYFPHSNFP</sequence>
<proteinExistence type="predicted"/>
<dbReference type="AlphaFoldDB" id="A0ABD2NTN4"/>
<gene>
    <name evidence="1" type="ORF">HHI36_005094</name>
</gene>
<dbReference type="EMBL" id="JABFTP020000144">
    <property type="protein sequence ID" value="KAL3281889.1"/>
    <property type="molecule type" value="Genomic_DNA"/>
</dbReference>
<dbReference type="Proteomes" id="UP001516400">
    <property type="component" value="Unassembled WGS sequence"/>
</dbReference>
<keyword evidence="2" id="KW-1185">Reference proteome</keyword>
<organism evidence="1 2">
    <name type="scientific">Cryptolaemus montrouzieri</name>
    <dbReference type="NCBI Taxonomy" id="559131"/>
    <lineage>
        <taxon>Eukaryota</taxon>
        <taxon>Metazoa</taxon>
        <taxon>Ecdysozoa</taxon>
        <taxon>Arthropoda</taxon>
        <taxon>Hexapoda</taxon>
        <taxon>Insecta</taxon>
        <taxon>Pterygota</taxon>
        <taxon>Neoptera</taxon>
        <taxon>Endopterygota</taxon>
        <taxon>Coleoptera</taxon>
        <taxon>Polyphaga</taxon>
        <taxon>Cucujiformia</taxon>
        <taxon>Coccinelloidea</taxon>
        <taxon>Coccinellidae</taxon>
        <taxon>Scymninae</taxon>
        <taxon>Scymnini</taxon>
        <taxon>Cryptolaemus</taxon>
    </lineage>
</organism>